<keyword evidence="1" id="KW-0812">Transmembrane</keyword>
<dbReference type="OrthoDB" id="3830423at2"/>
<evidence type="ECO:0008006" key="4">
    <source>
        <dbReference type="Google" id="ProtNLM"/>
    </source>
</evidence>
<feature type="transmembrane region" description="Helical" evidence="1">
    <location>
        <begin position="71"/>
        <end position="89"/>
    </location>
</feature>
<dbReference type="Proteomes" id="UP000319516">
    <property type="component" value="Unassembled WGS sequence"/>
</dbReference>
<reference evidence="2 3" key="1">
    <citation type="submission" date="2019-06" db="EMBL/GenBank/DDBJ databases">
        <title>Sequencing the genomes of 1000 actinobacteria strains.</title>
        <authorList>
            <person name="Klenk H.-P."/>
        </authorList>
    </citation>
    <scope>NUCLEOTIDE SEQUENCE [LARGE SCALE GENOMIC DNA]</scope>
    <source>
        <strain evidence="2 3">DSM 12335</strain>
    </source>
</reference>
<feature type="transmembrane region" description="Helical" evidence="1">
    <location>
        <begin position="39"/>
        <end position="59"/>
    </location>
</feature>
<evidence type="ECO:0000256" key="1">
    <source>
        <dbReference type="SAM" id="Phobius"/>
    </source>
</evidence>
<gene>
    <name evidence="2" type="ORF">FB467_1326</name>
</gene>
<accession>A0A542YQ42</accession>
<dbReference type="RefSeq" id="WP_141784379.1">
    <property type="nucleotide sequence ID" value="NZ_BAAAIK010000004.1"/>
</dbReference>
<dbReference type="EMBL" id="VFOP01000001">
    <property type="protein sequence ID" value="TQL50222.1"/>
    <property type="molecule type" value="Genomic_DNA"/>
</dbReference>
<keyword evidence="3" id="KW-1185">Reference proteome</keyword>
<feature type="transmembrane region" description="Helical" evidence="1">
    <location>
        <begin position="6"/>
        <end position="27"/>
    </location>
</feature>
<organism evidence="2 3">
    <name type="scientific">Ornithinicoccus hortensis</name>
    <dbReference type="NCBI Taxonomy" id="82346"/>
    <lineage>
        <taxon>Bacteria</taxon>
        <taxon>Bacillati</taxon>
        <taxon>Actinomycetota</taxon>
        <taxon>Actinomycetes</taxon>
        <taxon>Micrococcales</taxon>
        <taxon>Intrasporangiaceae</taxon>
        <taxon>Ornithinicoccus</taxon>
    </lineage>
</organism>
<evidence type="ECO:0000313" key="2">
    <source>
        <dbReference type="EMBL" id="TQL50222.1"/>
    </source>
</evidence>
<comment type="caution">
    <text evidence="2">The sequence shown here is derived from an EMBL/GenBank/DDBJ whole genome shotgun (WGS) entry which is preliminary data.</text>
</comment>
<keyword evidence="1" id="KW-0472">Membrane</keyword>
<feature type="transmembrane region" description="Helical" evidence="1">
    <location>
        <begin position="101"/>
        <end position="120"/>
    </location>
</feature>
<keyword evidence="1" id="KW-1133">Transmembrane helix</keyword>
<sequence>MEFVYNLVVGLHFVGLVALLVGYVIAVTRKTEPVAPGPLMVWGARAQVLTGLILVGLGEAALDHDFNHTKIGVKLVVAIAVAALVEISNGRNRRGATASPILVHVAAVLVIANMLIAFTWN</sequence>
<name>A0A542YQ42_9MICO</name>
<proteinExistence type="predicted"/>
<protein>
    <recommendedName>
        <fullName evidence="4">Integral membrane protein</fullName>
    </recommendedName>
</protein>
<dbReference type="AlphaFoldDB" id="A0A542YQ42"/>
<evidence type="ECO:0000313" key="3">
    <source>
        <dbReference type="Proteomes" id="UP000319516"/>
    </source>
</evidence>